<dbReference type="Proteomes" id="UP000002668">
    <property type="component" value="Genome"/>
</dbReference>
<accession>E5ADW0</accession>
<organism evidence="1 2">
    <name type="scientific">Leptosphaeria maculans (strain JN3 / isolate v23.1.3 / race Av1-4-5-6-7-8)</name>
    <name type="common">Blackleg fungus</name>
    <name type="synonym">Phoma lingam</name>
    <dbReference type="NCBI Taxonomy" id="985895"/>
    <lineage>
        <taxon>Eukaryota</taxon>
        <taxon>Fungi</taxon>
        <taxon>Dikarya</taxon>
        <taxon>Ascomycota</taxon>
        <taxon>Pezizomycotina</taxon>
        <taxon>Dothideomycetes</taxon>
        <taxon>Pleosporomycetidae</taxon>
        <taxon>Pleosporales</taxon>
        <taxon>Pleosporineae</taxon>
        <taxon>Leptosphaeriaceae</taxon>
        <taxon>Plenodomus</taxon>
        <taxon>Plenodomus lingam/Leptosphaeria maculans species complex</taxon>
    </lineage>
</organism>
<evidence type="ECO:0000313" key="1">
    <source>
        <dbReference type="EMBL" id="CBY01399.1"/>
    </source>
</evidence>
<reference evidence="2" key="1">
    <citation type="journal article" date="2011" name="Nat. Commun.">
        <title>Effector diversification within compartments of the Leptosphaeria maculans genome affected by Repeat-Induced Point mutations.</title>
        <authorList>
            <person name="Rouxel T."/>
            <person name="Grandaubert J."/>
            <person name="Hane J.K."/>
            <person name="Hoede C."/>
            <person name="van de Wouw A.P."/>
            <person name="Couloux A."/>
            <person name="Dominguez V."/>
            <person name="Anthouard V."/>
            <person name="Bally P."/>
            <person name="Bourras S."/>
            <person name="Cozijnsen A.J."/>
            <person name="Ciuffetti L.M."/>
            <person name="Degrave A."/>
            <person name="Dilmaghani A."/>
            <person name="Duret L."/>
            <person name="Fudal I."/>
            <person name="Goodwin S.B."/>
            <person name="Gout L."/>
            <person name="Glaser N."/>
            <person name="Linglin J."/>
            <person name="Kema G.H.J."/>
            <person name="Lapalu N."/>
            <person name="Lawrence C.B."/>
            <person name="May K."/>
            <person name="Meyer M."/>
            <person name="Ollivier B."/>
            <person name="Poulain J."/>
            <person name="Schoch C.L."/>
            <person name="Simon A."/>
            <person name="Spatafora J.W."/>
            <person name="Stachowiak A."/>
            <person name="Turgeon B.G."/>
            <person name="Tyler B.M."/>
            <person name="Vincent D."/>
            <person name="Weissenbach J."/>
            <person name="Amselem J."/>
            <person name="Quesneville H."/>
            <person name="Oliver R.P."/>
            <person name="Wincker P."/>
            <person name="Balesdent M.-H."/>
            <person name="Howlett B.J."/>
        </authorList>
    </citation>
    <scope>NUCLEOTIDE SEQUENCE [LARGE SCALE GENOMIC DNA]</scope>
    <source>
        <strain evidence="2">JN3 / isolate v23.1.3 / race Av1-4-5-6-7-8</strain>
    </source>
</reference>
<name>E5ADW0_LEPMJ</name>
<dbReference type="AlphaFoldDB" id="E5ADW0"/>
<evidence type="ECO:0000313" key="2">
    <source>
        <dbReference type="Proteomes" id="UP000002668"/>
    </source>
</evidence>
<sequence length="77" mass="8471">MSNLLLHHNQARNTAVIAIPTTNHHVSIVARILQGRTRTLMKDRVSQFYATTSSKRQNLRPDVSSAVVCSACHGTGM</sequence>
<dbReference type="GeneID" id="13290620"/>
<dbReference type="EMBL" id="FP929139">
    <property type="protein sequence ID" value="CBY01399.1"/>
    <property type="molecule type" value="Genomic_DNA"/>
</dbReference>
<proteinExistence type="predicted"/>
<protein>
    <submittedName>
        <fullName evidence="1">Predicted protein</fullName>
    </submittedName>
</protein>
<dbReference type="InParanoid" id="E5ADW0"/>
<dbReference type="HOGENOM" id="CLU_2638518_0_0_1"/>
<gene>
    <name evidence="1" type="ORF">LEMA_P001860.1</name>
</gene>
<keyword evidence="2" id="KW-1185">Reference proteome</keyword>
<dbReference type="VEuPathDB" id="FungiDB:LEMA_P001860.1"/>